<name>A0A0N4TNW5_BRUPA</name>
<sequence>MSANRPKVPLYIPAINDNVQAERQLRHSTTIQGLKREEKKETTTVSSTSSTDSTVRTKRRNMARI</sequence>
<dbReference type="WBParaSite" id="BPAG_0001020801-mRNA-1">
    <property type="protein sequence ID" value="BPAG_0001020801-mRNA-1"/>
    <property type="gene ID" value="BPAG_0001020801"/>
</dbReference>
<evidence type="ECO:0000313" key="4">
    <source>
        <dbReference type="WBParaSite" id="BPAG_0001020801-mRNA-1"/>
    </source>
</evidence>
<feature type="compositionally biased region" description="Low complexity" evidence="1">
    <location>
        <begin position="43"/>
        <end position="54"/>
    </location>
</feature>
<keyword evidence="3" id="KW-1185">Reference proteome</keyword>
<evidence type="ECO:0000313" key="2">
    <source>
        <dbReference type="EMBL" id="VDN91356.1"/>
    </source>
</evidence>
<evidence type="ECO:0000256" key="1">
    <source>
        <dbReference type="SAM" id="MobiDB-lite"/>
    </source>
</evidence>
<dbReference type="EMBL" id="UZAD01013178">
    <property type="protein sequence ID" value="VDN91356.1"/>
    <property type="molecule type" value="Genomic_DNA"/>
</dbReference>
<proteinExistence type="predicted"/>
<gene>
    <name evidence="2" type="ORF">BPAG_LOCUS10170</name>
</gene>
<reference evidence="4" key="1">
    <citation type="submission" date="2017-02" db="UniProtKB">
        <authorList>
            <consortium name="WormBaseParasite"/>
        </authorList>
    </citation>
    <scope>IDENTIFICATION</scope>
</reference>
<evidence type="ECO:0000313" key="3">
    <source>
        <dbReference type="Proteomes" id="UP000278627"/>
    </source>
</evidence>
<dbReference type="AlphaFoldDB" id="A0A0N4TNW5"/>
<feature type="compositionally biased region" description="Basic residues" evidence="1">
    <location>
        <begin position="56"/>
        <end position="65"/>
    </location>
</feature>
<reference evidence="2 3" key="2">
    <citation type="submission" date="2018-11" db="EMBL/GenBank/DDBJ databases">
        <authorList>
            <consortium name="Pathogen Informatics"/>
        </authorList>
    </citation>
    <scope>NUCLEOTIDE SEQUENCE [LARGE SCALE GENOMIC DNA]</scope>
</reference>
<feature type="region of interest" description="Disordered" evidence="1">
    <location>
        <begin position="33"/>
        <end position="65"/>
    </location>
</feature>
<dbReference type="Proteomes" id="UP000278627">
    <property type="component" value="Unassembled WGS sequence"/>
</dbReference>
<accession>A0A0N4TNW5</accession>
<organism evidence="4">
    <name type="scientific">Brugia pahangi</name>
    <name type="common">Filarial nematode worm</name>
    <dbReference type="NCBI Taxonomy" id="6280"/>
    <lineage>
        <taxon>Eukaryota</taxon>
        <taxon>Metazoa</taxon>
        <taxon>Ecdysozoa</taxon>
        <taxon>Nematoda</taxon>
        <taxon>Chromadorea</taxon>
        <taxon>Rhabditida</taxon>
        <taxon>Spirurina</taxon>
        <taxon>Spiruromorpha</taxon>
        <taxon>Filarioidea</taxon>
        <taxon>Onchocercidae</taxon>
        <taxon>Brugia</taxon>
    </lineage>
</organism>
<protein>
    <submittedName>
        <fullName evidence="2 4">Uncharacterized protein</fullName>
    </submittedName>
</protein>